<gene>
    <name evidence="3" type="ORF">BGZ95_003492</name>
</gene>
<feature type="compositionally biased region" description="Polar residues" evidence="2">
    <location>
        <begin position="468"/>
        <end position="477"/>
    </location>
</feature>
<name>A0AAD4HC61_9FUNG</name>
<comment type="caution">
    <text evidence="3">The sequence shown here is derived from an EMBL/GenBank/DDBJ whole genome shotgun (WGS) entry which is preliminary data.</text>
</comment>
<feature type="compositionally biased region" description="Acidic residues" evidence="2">
    <location>
        <begin position="134"/>
        <end position="148"/>
    </location>
</feature>
<feature type="region of interest" description="Disordered" evidence="2">
    <location>
        <begin position="438"/>
        <end position="502"/>
    </location>
</feature>
<evidence type="ECO:0000256" key="2">
    <source>
        <dbReference type="SAM" id="MobiDB-lite"/>
    </source>
</evidence>
<dbReference type="EMBL" id="JAAAIL010000018">
    <property type="protein sequence ID" value="KAG0281457.1"/>
    <property type="molecule type" value="Genomic_DNA"/>
</dbReference>
<feature type="compositionally biased region" description="Basic and acidic residues" evidence="2">
    <location>
        <begin position="490"/>
        <end position="500"/>
    </location>
</feature>
<accession>A0AAD4HC61</accession>
<feature type="compositionally biased region" description="Low complexity" evidence="2">
    <location>
        <begin position="52"/>
        <end position="78"/>
    </location>
</feature>
<organism evidence="3 4">
    <name type="scientific">Linnemannia exigua</name>
    <dbReference type="NCBI Taxonomy" id="604196"/>
    <lineage>
        <taxon>Eukaryota</taxon>
        <taxon>Fungi</taxon>
        <taxon>Fungi incertae sedis</taxon>
        <taxon>Mucoromycota</taxon>
        <taxon>Mortierellomycotina</taxon>
        <taxon>Mortierellomycetes</taxon>
        <taxon>Mortierellales</taxon>
        <taxon>Mortierellaceae</taxon>
        <taxon>Linnemannia</taxon>
    </lineage>
</organism>
<keyword evidence="1" id="KW-0175">Coiled coil</keyword>
<feature type="compositionally biased region" description="Acidic residues" evidence="2">
    <location>
        <begin position="96"/>
        <end position="105"/>
    </location>
</feature>
<feature type="compositionally biased region" description="Low complexity" evidence="2">
    <location>
        <begin position="599"/>
        <end position="609"/>
    </location>
</feature>
<evidence type="ECO:0000313" key="4">
    <source>
        <dbReference type="Proteomes" id="UP001194580"/>
    </source>
</evidence>
<reference evidence="3" key="1">
    <citation type="journal article" date="2020" name="Fungal Divers.">
        <title>Resolving the Mortierellaceae phylogeny through synthesis of multi-gene phylogenetics and phylogenomics.</title>
        <authorList>
            <person name="Vandepol N."/>
            <person name="Liber J."/>
            <person name="Desiro A."/>
            <person name="Na H."/>
            <person name="Kennedy M."/>
            <person name="Barry K."/>
            <person name="Grigoriev I.V."/>
            <person name="Miller A.N."/>
            <person name="O'Donnell K."/>
            <person name="Stajich J.E."/>
            <person name="Bonito G."/>
        </authorList>
    </citation>
    <scope>NUCLEOTIDE SEQUENCE</scope>
    <source>
        <strain evidence="3">NRRL 28262</strain>
    </source>
</reference>
<evidence type="ECO:0000256" key="1">
    <source>
        <dbReference type="SAM" id="Coils"/>
    </source>
</evidence>
<feature type="compositionally biased region" description="Basic and acidic residues" evidence="2">
    <location>
        <begin position="573"/>
        <end position="585"/>
    </location>
</feature>
<feature type="region of interest" description="Disordered" evidence="2">
    <location>
        <begin position="392"/>
        <end position="411"/>
    </location>
</feature>
<feature type="coiled-coil region" evidence="1">
    <location>
        <begin position="247"/>
        <end position="274"/>
    </location>
</feature>
<feature type="compositionally biased region" description="Basic and acidic residues" evidence="2">
    <location>
        <begin position="149"/>
        <end position="170"/>
    </location>
</feature>
<feature type="region of interest" description="Disordered" evidence="2">
    <location>
        <begin position="16"/>
        <end position="178"/>
    </location>
</feature>
<feature type="compositionally biased region" description="Acidic residues" evidence="2">
    <location>
        <begin position="613"/>
        <end position="625"/>
    </location>
</feature>
<evidence type="ECO:0000313" key="3">
    <source>
        <dbReference type="EMBL" id="KAG0281457.1"/>
    </source>
</evidence>
<dbReference type="Proteomes" id="UP001194580">
    <property type="component" value="Unassembled WGS sequence"/>
</dbReference>
<feature type="compositionally biased region" description="Low complexity" evidence="2">
    <location>
        <begin position="201"/>
        <end position="213"/>
    </location>
</feature>
<feature type="region of interest" description="Disordered" evidence="2">
    <location>
        <begin position="201"/>
        <end position="237"/>
    </location>
</feature>
<protein>
    <submittedName>
        <fullName evidence="3">Uncharacterized protein</fullName>
    </submittedName>
</protein>
<proteinExistence type="predicted"/>
<feature type="region of interest" description="Disordered" evidence="2">
    <location>
        <begin position="555"/>
        <end position="625"/>
    </location>
</feature>
<sequence length="625" mass="68842">MTLLCCSCLPRKQRDNLSSRSLYPDQDSSGHDDYSDDDNYDHYPSRLETLGNNSNSNHSNYNPWPSSFSNGRFSRGGNAPHQRKPNPFRTAYHDSDGDDDSDDEAVANRNDGGGQRKGKGMGFTSFAPYRDDSDSGDSADALGEEQAGEEDRRLPKEPKTMGSSEPKDESSSSALQNPTRIHAKMDISPYKVFDTVSTAHPITTATTTRGGRPLRPPRNPQGKMRWHDGDSDDNEDGAADAEEIIDVDALIAEQERITRELAAQEEALRQEEEATVLTKRLAAIRAAEKRGLLRFEGDQIVIPNGEKAQDDGSGYERFPEYRQIRAPVIIFQNHHHDFEFNFDIYKHWSQYSQNNRLYRSINFNKVDGVIAGEGGSSDEASFSDQEHVLGKNRANHARGPQENRVQGSKEVNVLEPKLASVEEVPTVLRAVTPVPFDSANQEDEDEQPYPADPFNATHTSELLDDNDNSSIRRNSQASKERITPDSPAAAERKDADKTKIETTIPVSPVSPVLYSPLSEVVAAVPERVFSTFTSIFNTGSSFMGLWGAGASIGTGGAGGDGSDDRTNGGVAADGRRLSRLKYGDPKKHRFNYQDHNSPSSSGQSQVVVGKPTDDDDNSSIDDYDF</sequence>
<dbReference type="AlphaFoldDB" id="A0AAD4HC61"/>
<keyword evidence="4" id="KW-1185">Reference proteome</keyword>